<reference evidence="3" key="2">
    <citation type="submission" date="2019-10" db="EMBL/GenBank/DDBJ databases">
        <authorList>
            <consortium name="NCBI Genome Project"/>
        </authorList>
    </citation>
    <scope>NUCLEOTIDE SEQUENCE</scope>
    <source>
        <strain evidence="3">NI907</strain>
    </source>
</reference>
<dbReference type="GeneID" id="41959923"/>
<evidence type="ECO:0000313" key="2">
    <source>
        <dbReference type="Proteomes" id="UP000515153"/>
    </source>
</evidence>
<dbReference type="SUPFAM" id="SSF54427">
    <property type="entry name" value="NTF2-like"/>
    <property type="match status" value="1"/>
</dbReference>
<feature type="compositionally biased region" description="Polar residues" evidence="1">
    <location>
        <begin position="482"/>
        <end position="491"/>
    </location>
</feature>
<dbReference type="InterPro" id="IPR032710">
    <property type="entry name" value="NTF2-like_dom_sf"/>
</dbReference>
<feature type="compositionally biased region" description="Basic and acidic residues" evidence="1">
    <location>
        <begin position="370"/>
        <end position="380"/>
    </location>
</feature>
<evidence type="ECO:0000313" key="3">
    <source>
        <dbReference type="RefSeq" id="XP_030983802.1"/>
    </source>
</evidence>
<dbReference type="Gene3D" id="3.10.450.50">
    <property type="match status" value="1"/>
</dbReference>
<protein>
    <recommendedName>
        <fullName evidence="4">NTF2 domain-containing protein</fullName>
    </recommendedName>
</protein>
<evidence type="ECO:0008006" key="4">
    <source>
        <dbReference type="Google" id="ProtNLM"/>
    </source>
</evidence>
<sequence>MALQAAYVQFLTAPNATALAEKATLNYITTTTSISGAAEVVKHLSGLHSHVKKNKETLLSAIEGRDGLALAIEMDTSLEFVISGGPYLPGLDDNFLADRKIQLCITHIVAFDSDGKIVQIRQSWDQGSLLKQVDVIGRSGRNWPIRDSAEQIKLIAKCIKGEADASGGDLPVRSRATSTNAMRDPHASLNLFAPRAEQEEVEIGAVISPYAGKTRPHQRSFTEILGDEPEDSEEGSPGRPVSPTKGIAPKAGAGKHFPQPRLFETNEEEEPDSPVHHKSPERQYKPNPKKYEHFEFADGSDPRDAPVPGTEFDKVKRGKHNSQWDFKDFVTPQKPRGRPQRSQDVRHWSTENDDAITETPAARKPAPPKPRRDAETHFELQDDGPDGEPRPPGRPRGAGHNEGLGLYKNNVYNEDGSTPDGPDPRALGNITNVRDRRRDFDPHFGITDNSPNQGENPRGVPEGRKKAVKMMESNWSAYDKSPVSQKENSQPDLLGARKGEDQGIAIGGDGMGGKKGSSRNYIFGDPDSEDEAPRPVTKKQGAAHKPTAGSFWDF</sequence>
<feature type="compositionally biased region" description="Basic and acidic residues" evidence="1">
    <location>
        <begin position="433"/>
        <end position="442"/>
    </location>
</feature>
<dbReference type="RefSeq" id="XP_030983802.1">
    <property type="nucleotide sequence ID" value="XM_031125014.1"/>
</dbReference>
<dbReference type="Proteomes" id="UP000515153">
    <property type="component" value="Unplaced"/>
</dbReference>
<feature type="compositionally biased region" description="Basic and acidic residues" evidence="1">
    <location>
        <begin position="341"/>
        <end position="350"/>
    </location>
</feature>
<dbReference type="AlphaFoldDB" id="A0A6P8B9D5"/>
<proteinExistence type="predicted"/>
<reference evidence="3" key="3">
    <citation type="submission" date="2025-08" db="UniProtKB">
        <authorList>
            <consortium name="RefSeq"/>
        </authorList>
    </citation>
    <scope>IDENTIFICATION</scope>
    <source>
        <strain evidence="3">NI907</strain>
    </source>
</reference>
<organism evidence="2 3">
    <name type="scientific">Pyricularia grisea</name>
    <name type="common">Crabgrass-specific blast fungus</name>
    <name type="synonym">Magnaporthe grisea</name>
    <dbReference type="NCBI Taxonomy" id="148305"/>
    <lineage>
        <taxon>Eukaryota</taxon>
        <taxon>Fungi</taxon>
        <taxon>Dikarya</taxon>
        <taxon>Ascomycota</taxon>
        <taxon>Pezizomycotina</taxon>
        <taxon>Sordariomycetes</taxon>
        <taxon>Sordariomycetidae</taxon>
        <taxon>Magnaporthales</taxon>
        <taxon>Pyriculariaceae</taxon>
        <taxon>Pyricularia</taxon>
    </lineage>
</organism>
<accession>A0A6P8B9D5</accession>
<name>A0A6P8B9D5_PYRGI</name>
<feature type="region of interest" description="Disordered" evidence="1">
    <location>
        <begin position="226"/>
        <end position="554"/>
    </location>
</feature>
<feature type="compositionally biased region" description="Basic and acidic residues" evidence="1">
    <location>
        <begin position="273"/>
        <end position="304"/>
    </location>
</feature>
<dbReference type="KEGG" id="pgri:PgNI_04973"/>
<gene>
    <name evidence="3" type="ORF">PgNI_04973</name>
</gene>
<reference evidence="3" key="1">
    <citation type="journal article" date="2019" name="Mol. Biol. Evol.">
        <title>Blast fungal genomes show frequent chromosomal changes, gene gains and losses, and effector gene turnover.</title>
        <authorList>
            <person name="Gomez Luciano L.B."/>
            <person name="Jason Tsai I."/>
            <person name="Chuma I."/>
            <person name="Tosa Y."/>
            <person name="Chen Y.H."/>
            <person name="Li J.Y."/>
            <person name="Li M.Y."/>
            <person name="Jade Lu M.Y."/>
            <person name="Nakayashiki H."/>
            <person name="Li W.H."/>
        </authorList>
    </citation>
    <scope>NUCLEOTIDE SEQUENCE</scope>
    <source>
        <strain evidence="3">NI907</strain>
    </source>
</reference>
<evidence type="ECO:0000256" key="1">
    <source>
        <dbReference type="SAM" id="MobiDB-lite"/>
    </source>
</evidence>
<keyword evidence="2" id="KW-1185">Reference proteome</keyword>
<feature type="compositionally biased region" description="Gly residues" evidence="1">
    <location>
        <begin position="505"/>
        <end position="515"/>
    </location>
</feature>